<keyword evidence="3" id="KW-1185">Reference proteome</keyword>
<organism evidence="2 3">
    <name type="scientific">Ceratopteris richardii</name>
    <name type="common">Triangle waterfern</name>
    <dbReference type="NCBI Taxonomy" id="49495"/>
    <lineage>
        <taxon>Eukaryota</taxon>
        <taxon>Viridiplantae</taxon>
        <taxon>Streptophyta</taxon>
        <taxon>Embryophyta</taxon>
        <taxon>Tracheophyta</taxon>
        <taxon>Polypodiopsida</taxon>
        <taxon>Polypodiidae</taxon>
        <taxon>Polypodiales</taxon>
        <taxon>Pteridineae</taxon>
        <taxon>Pteridaceae</taxon>
        <taxon>Parkerioideae</taxon>
        <taxon>Ceratopteris</taxon>
    </lineage>
</organism>
<evidence type="ECO:0000256" key="1">
    <source>
        <dbReference type="SAM" id="Phobius"/>
    </source>
</evidence>
<protein>
    <recommendedName>
        <fullName evidence="4">Kazal-like domain-containing protein</fullName>
    </recommendedName>
</protein>
<evidence type="ECO:0000313" key="2">
    <source>
        <dbReference type="EMBL" id="KAH7285554.1"/>
    </source>
</evidence>
<dbReference type="PANTHER" id="PTHR34376">
    <property type="entry name" value="SERINE PROTEASE INHIBITOR, KAZAL-TYPE FAMILY PROTEIN"/>
    <property type="match status" value="1"/>
</dbReference>
<dbReference type="AlphaFoldDB" id="A0A8T2QPP4"/>
<keyword evidence="1" id="KW-0472">Membrane</keyword>
<sequence>MHFQMEPWRTLASTFMLLSFRQRRQCSFIRKIKILATGIPKMTLPFLGAFLVLLVVAGMSQTAIARNIEVSQLTISYPAMHEMAIASKTFISPLFSSWIAYVSPSNIKASSSTEEKNDADNWKSSLLSLVSGSRSYSGWLSALRSVTSASYSSTQALHDEGKETLACPTSCFRPNPVCGVDGITYWCGTADAKCADVEVEYEGFCDFDSRGTGVTGILAIQSLFLVHMVWLMLAAFLVFLGVI</sequence>
<dbReference type="Proteomes" id="UP000825935">
    <property type="component" value="Chromosome 33"/>
</dbReference>
<dbReference type="CDD" id="cd00104">
    <property type="entry name" value="KAZAL_FS"/>
    <property type="match status" value="1"/>
</dbReference>
<dbReference type="EMBL" id="CM035438">
    <property type="protein sequence ID" value="KAH7285554.1"/>
    <property type="molecule type" value="Genomic_DNA"/>
</dbReference>
<dbReference type="PANTHER" id="PTHR34376:SF2">
    <property type="entry name" value="SERINE PROTEASE INHIBITOR, KAZAL-TYPE FAMILY PROTEIN"/>
    <property type="match status" value="1"/>
</dbReference>
<evidence type="ECO:0008006" key="4">
    <source>
        <dbReference type="Google" id="ProtNLM"/>
    </source>
</evidence>
<dbReference type="OrthoDB" id="1916993at2759"/>
<gene>
    <name evidence="2" type="ORF">KP509_33G033300</name>
</gene>
<proteinExistence type="predicted"/>
<name>A0A8T2QPP4_CERRI</name>
<reference evidence="2" key="1">
    <citation type="submission" date="2021-08" db="EMBL/GenBank/DDBJ databases">
        <title>WGS assembly of Ceratopteris richardii.</title>
        <authorList>
            <person name="Marchant D.B."/>
            <person name="Chen G."/>
            <person name="Jenkins J."/>
            <person name="Shu S."/>
            <person name="Leebens-Mack J."/>
            <person name="Grimwood J."/>
            <person name="Schmutz J."/>
            <person name="Soltis P."/>
            <person name="Soltis D."/>
            <person name="Chen Z.-H."/>
        </authorList>
    </citation>
    <scope>NUCLEOTIDE SEQUENCE</scope>
    <source>
        <strain evidence="2">Whitten #5841</strain>
        <tissue evidence="2">Leaf</tissue>
    </source>
</reference>
<keyword evidence="1" id="KW-0812">Transmembrane</keyword>
<feature type="transmembrane region" description="Helical" evidence="1">
    <location>
        <begin position="218"/>
        <end position="242"/>
    </location>
</feature>
<keyword evidence="1" id="KW-1133">Transmembrane helix</keyword>
<accession>A0A8T2QPP4</accession>
<evidence type="ECO:0000313" key="3">
    <source>
        <dbReference type="Proteomes" id="UP000825935"/>
    </source>
</evidence>
<dbReference type="Gene3D" id="3.30.60.30">
    <property type="match status" value="1"/>
</dbReference>
<comment type="caution">
    <text evidence="2">The sequence shown here is derived from an EMBL/GenBank/DDBJ whole genome shotgun (WGS) entry which is preliminary data.</text>
</comment>